<comment type="similarity">
    <text evidence="2">Belongs to the TatC family.</text>
</comment>
<evidence type="ECO:0000313" key="7">
    <source>
        <dbReference type="EMBL" id="QCI08384.1"/>
    </source>
</evidence>
<accession>A0A4D6WXA1</accession>
<dbReference type="AlphaFoldDB" id="A0A4D6WXA1"/>
<feature type="transmembrane region" description="Helical" evidence="6">
    <location>
        <begin position="218"/>
        <end position="238"/>
    </location>
</feature>
<dbReference type="PANTHER" id="PTHR30371">
    <property type="entry name" value="SEC-INDEPENDENT PROTEIN TRANSLOCASE PROTEIN TATC"/>
    <property type="match status" value="1"/>
</dbReference>
<dbReference type="PANTHER" id="PTHR30371:SF0">
    <property type="entry name" value="SEC-INDEPENDENT PROTEIN TRANSLOCASE PROTEIN TATC, CHLOROPLASTIC-RELATED"/>
    <property type="match status" value="1"/>
</dbReference>
<evidence type="ECO:0000256" key="1">
    <source>
        <dbReference type="ARBA" id="ARBA00004141"/>
    </source>
</evidence>
<name>A0A4D6WXA1_9FLOR</name>
<dbReference type="GO" id="GO:0009977">
    <property type="term" value="F:proton motive force dependent protein transmembrane transporter activity"/>
    <property type="evidence" value="ECO:0007669"/>
    <property type="project" value="TreeGrafter"/>
</dbReference>
<evidence type="ECO:0000256" key="4">
    <source>
        <dbReference type="ARBA" id="ARBA00022989"/>
    </source>
</evidence>
<dbReference type="Pfam" id="PF00902">
    <property type="entry name" value="TatC"/>
    <property type="match status" value="1"/>
</dbReference>
<reference evidence="7" key="1">
    <citation type="journal article" date="2019" name="Mol. Phylogenet. Evol.">
        <title>Morphological evolution and classification of the red algal order Ceramiales inferred using plastid phylogenomics.</title>
        <authorList>
            <person name="Diaz-Tapia P."/>
            <person name="Pasella M.M."/>
            <person name="Verbruggen H."/>
            <person name="Maggs C.A."/>
        </authorList>
    </citation>
    <scope>NUCLEOTIDE SEQUENCE</scope>
    <source>
        <strain evidence="7">PD2949_5</strain>
    </source>
</reference>
<sequence>MNKIWKSNKSINMSILEHLTELRERFLLIILIFSLITIICLLNINHIAYIIQEPAKGVKFLQLAPGEYFFVSIKMSVFLGFILSSPFSIYQTILFIIPGLTLQETQKIIPLLISSIILFFIGLLFAFKLLVPAALAFFINYGSSIVEPIWSFEEYFNFILLLLFSTGLTFQIPIIQIIIGILNIYSSVNMLSFWRYIIFISTIIGAIITPSTDPITQIFMTLTILILYFSGIIVLKILKK</sequence>
<dbReference type="NCBIfam" id="TIGR00945">
    <property type="entry name" value="tatC"/>
    <property type="match status" value="1"/>
</dbReference>
<dbReference type="GO" id="GO:0033281">
    <property type="term" value="C:TAT protein transport complex"/>
    <property type="evidence" value="ECO:0007669"/>
    <property type="project" value="TreeGrafter"/>
</dbReference>
<organism evidence="7">
    <name type="scientific">Ptilothamnion sphaericum</name>
    <dbReference type="NCBI Taxonomy" id="1498216"/>
    <lineage>
        <taxon>Eukaryota</taxon>
        <taxon>Rhodophyta</taxon>
        <taxon>Florideophyceae</taxon>
        <taxon>Rhodymeniophycidae</taxon>
        <taxon>Ceramiales</taxon>
        <taxon>Wrangeliaceae</taxon>
        <taxon>Ptilothamnion</taxon>
    </lineage>
</organism>
<protein>
    <submittedName>
        <fullName evidence="7">Sec-independent protein translocase component TatC</fullName>
    </submittedName>
</protein>
<dbReference type="InterPro" id="IPR019820">
    <property type="entry name" value="Sec-indep_translocase_CS"/>
</dbReference>
<reference evidence="7" key="2">
    <citation type="submission" date="2019-04" db="EMBL/GenBank/DDBJ databases">
        <authorList>
            <person name="Pasella M."/>
        </authorList>
    </citation>
    <scope>NUCLEOTIDE SEQUENCE</scope>
    <source>
        <strain evidence="7">PD2949_5</strain>
    </source>
</reference>
<proteinExistence type="inferred from homology"/>
<dbReference type="HAMAP" id="MF_00902">
    <property type="entry name" value="TatC"/>
    <property type="match status" value="1"/>
</dbReference>
<feature type="transmembrane region" description="Helical" evidence="6">
    <location>
        <begin position="109"/>
        <end position="138"/>
    </location>
</feature>
<dbReference type="GO" id="GO:0043953">
    <property type="term" value="P:protein transport by the Tat complex"/>
    <property type="evidence" value="ECO:0007669"/>
    <property type="project" value="TreeGrafter"/>
</dbReference>
<feature type="transmembrane region" description="Helical" evidence="6">
    <location>
        <begin position="71"/>
        <end position="97"/>
    </location>
</feature>
<dbReference type="InterPro" id="IPR002033">
    <property type="entry name" value="TatC"/>
</dbReference>
<dbReference type="PROSITE" id="PS01218">
    <property type="entry name" value="TATC"/>
    <property type="match status" value="1"/>
</dbReference>
<dbReference type="EMBL" id="MK814731">
    <property type="protein sequence ID" value="QCI08384.1"/>
    <property type="molecule type" value="Genomic_DNA"/>
</dbReference>
<keyword evidence="4 6" id="KW-1133">Transmembrane helix</keyword>
<evidence type="ECO:0000256" key="6">
    <source>
        <dbReference type="SAM" id="Phobius"/>
    </source>
</evidence>
<feature type="transmembrane region" description="Helical" evidence="6">
    <location>
        <begin position="158"/>
        <end position="181"/>
    </location>
</feature>
<comment type="subcellular location">
    <subcellularLocation>
        <location evidence="1">Membrane</location>
        <topology evidence="1">Multi-pass membrane protein</topology>
    </subcellularLocation>
</comment>
<dbReference type="GO" id="GO:0065002">
    <property type="term" value="P:intracellular protein transmembrane transport"/>
    <property type="evidence" value="ECO:0007669"/>
    <property type="project" value="TreeGrafter"/>
</dbReference>
<keyword evidence="5 6" id="KW-0472">Membrane</keyword>
<gene>
    <name evidence="7" type="primary">tatC</name>
</gene>
<dbReference type="PRINTS" id="PR01840">
    <property type="entry name" value="TATCFAMILY"/>
</dbReference>
<feature type="transmembrane region" description="Helical" evidence="6">
    <location>
        <begin position="193"/>
        <end position="212"/>
    </location>
</feature>
<evidence type="ECO:0000256" key="3">
    <source>
        <dbReference type="ARBA" id="ARBA00022692"/>
    </source>
</evidence>
<evidence type="ECO:0000256" key="2">
    <source>
        <dbReference type="ARBA" id="ARBA00008882"/>
    </source>
</evidence>
<geneLocation type="plastid" evidence="7"/>
<keyword evidence="3 6" id="KW-0812">Transmembrane</keyword>
<keyword evidence="7" id="KW-0934">Plastid</keyword>
<feature type="transmembrane region" description="Helical" evidence="6">
    <location>
        <begin position="26"/>
        <end position="51"/>
    </location>
</feature>
<evidence type="ECO:0000256" key="5">
    <source>
        <dbReference type="ARBA" id="ARBA00023136"/>
    </source>
</evidence>